<evidence type="ECO:0000256" key="1">
    <source>
        <dbReference type="SAM" id="MobiDB-lite"/>
    </source>
</evidence>
<gene>
    <name evidence="3" type="ORF">GSI_08529</name>
</gene>
<dbReference type="AlphaFoldDB" id="A0A2G8S403"/>
<dbReference type="Proteomes" id="UP000230002">
    <property type="component" value="Unassembled WGS sequence"/>
</dbReference>
<evidence type="ECO:0000256" key="2">
    <source>
        <dbReference type="SAM" id="Phobius"/>
    </source>
</evidence>
<dbReference type="EMBL" id="AYKW01000023">
    <property type="protein sequence ID" value="PIL28491.1"/>
    <property type="molecule type" value="Genomic_DNA"/>
</dbReference>
<keyword evidence="2" id="KW-0472">Membrane</keyword>
<evidence type="ECO:0000313" key="3">
    <source>
        <dbReference type="EMBL" id="PIL28491.1"/>
    </source>
</evidence>
<keyword evidence="2" id="KW-1133">Transmembrane helix</keyword>
<accession>A0A2G8S403</accession>
<name>A0A2G8S403_9APHY</name>
<evidence type="ECO:0000313" key="4">
    <source>
        <dbReference type="Proteomes" id="UP000230002"/>
    </source>
</evidence>
<feature type="transmembrane region" description="Helical" evidence="2">
    <location>
        <begin position="169"/>
        <end position="192"/>
    </location>
</feature>
<reference evidence="3 4" key="1">
    <citation type="journal article" date="2015" name="Sci. Rep.">
        <title>Chromosome-level genome map provides insights into diverse defense mechanisms in the medicinal fungus Ganoderma sinense.</title>
        <authorList>
            <person name="Zhu Y."/>
            <person name="Xu J."/>
            <person name="Sun C."/>
            <person name="Zhou S."/>
            <person name="Xu H."/>
            <person name="Nelson D.R."/>
            <person name="Qian J."/>
            <person name="Song J."/>
            <person name="Luo H."/>
            <person name="Xiang L."/>
            <person name="Li Y."/>
            <person name="Xu Z."/>
            <person name="Ji A."/>
            <person name="Wang L."/>
            <person name="Lu S."/>
            <person name="Hayward A."/>
            <person name="Sun W."/>
            <person name="Li X."/>
            <person name="Schwartz D.C."/>
            <person name="Wang Y."/>
            <person name="Chen S."/>
        </authorList>
    </citation>
    <scope>NUCLEOTIDE SEQUENCE [LARGE SCALE GENOMIC DNA]</scope>
    <source>
        <strain evidence="3 4">ZZ0214-1</strain>
    </source>
</reference>
<proteinExistence type="predicted"/>
<keyword evidence="2" id="KW-0812">Transmembrane</keyword>
<sequence length="385" mass="39845">MPLVDHGWGYSNGNVVDTVTYGHSDPWYTHTYAYTWSSQAVTLPSDGTGQAQADTTRATSTTTHAVAAPSPTRSPTQSPTSTTPAASQASTTPPTAHATSLADEGMSASASGSGGGVSHSSGASFGIITGTPSPAITQALAGSSSSSTGEAAPTGPSRNLTARGMGTGATVGIVLAMAPLTVGLVGVFCFAWRRRRRGQRRRESSFMQYPFLWRRDAASTATTSEVLTPPRAPAEWHTFRHSEAAESACATATTATMVTSGNGGGAALNDKLESERPPVAVGHPLRFSPAFPQSSPILPSPPPTTPASVRESHNPTALAAPPAVHETDADQPPSPASTLLHADGYPWDHLPRPGRRASFGTVSVSYSNAMTDSEVGSRPQSYSRY</sequence>
<feature type="region of interest" description="Disordered" evidence="1">
    <location>
        <begin position="136"/>
        <end position="163"/>
    </location>
</feature>
<feature type="compositionally biased region" description="Low complexity" evidence="1">
    <location>
        <begin position="51"/>
        <end position="111"/>
    </location>
</feature>
<feature type="region of interest" description="Disordered" evidence="1">
    <location>
        <begin position="45"/>
        <end position="119"/>
    </location>
</feature>
<organism evidence="3 4">
    <name type="scientific">Ganoderma sinense ZZ0214-1</name>
    <dbReference type="NCBI Taxonomy" id="1077348"/>
    <lineage>
        <taxon>Eukaryota</taxon>
        <taxon>Fungi</taxon>
        <taxon>Dikarya</taxon>
        <taxon>Basidiomycota</taxon>
        <taxon>Agaricomycotina</taxon>
        <taxon>Agaricomycetes</taxon>
        <taxon>Polyporales</taxon>
        <taxon>Polyporaceae</taxon>
        <taxon>Ganoderma</taxon>
    </lineage>
</organism>
<keyword evidence="4" id="KW-1185">Reference proteome</keyword>
<comment type="caution">
    <text evidence="3">The sequence shown here is derived from an EMBL/GenBank/DDBJ whole genome shotgun (WGS) entry which is preliminary data.</text>
</comment>
<feature type="region of interest" description="Disordered" evidence="1">
    <location>
        <begin position="366"/>
        <end position="385"/>
    </location>
</feature>
<protein>
    <submittedName>
        <fullName evidence="3">Uncharacterized protein</fullName>
    </submittedName>
</protein>
<feature type="region of interest" description="Disordered" evidence="1">
    <location>
        <begin position="283"/>
        <end position="359"/>
    </location>
</feature>